<dbReference type="EMBL" id="BMES01000001">
    <property type="protein sequence ID" value="GGH14896.1"/>
    <property type="molecule type" value="Genomic_DNA"/>
</dbReference>
<keyword evidence="2" id="KW-1185">Reference proteome</keyword>
<reference evidence="1" key="2">
    <citation type="submission" date="2020-09" db="EMBL/GenBank/DDBJ databases">
        <authorList>
            <person name="Sun Q."/>
            <person name="Zhou Y."/>
        </authorList>
    </citation>
    <scope>NUCLEOTIDE SEQUENCE</scope>
    <source>
        <strain evidence="1">CGMCC 1.12214</strain>
    </source>
</reference>
<dbReference type="AlphaFoldDB" id="A0A917I6H3"/>
<evidence type="ECO:0000313" key="1">
    <source>
        <dbReference type="EMBL" id="GGH14896.1"/>
    </source>
</evidence>
<evidence type="ECO:0000313" key="2">
    <source>
        <dbReference type="Proteomes" id="UP000603912"/>
    </source>
</evidence>
<reference evidence="1" key="1">
    <citation type="journal article" date="2014" name="Int. J. Syst. Evol. Microbiol.">
        <title>Complete genome sequence of Corynebacterium casei LMG S-19264T (=DSM 44701T), isolated from a smear-ripened cheese.</title>
        <authorList>
            <consortium name="US DOE Joint Genome Institute (JGI-PGF)"/>
            <person name="Walter F."/>
            <person name="Albersmeier A."/>
            <person name="Kalinowski J."/>
            <person name="Ruckert C."/>
        </authorList>
    </citation>
    <scope>NUCLEOTIDE SEQUENCE</scope>
    <source>
        <strain evidence="1">CGMCC 1.12214</strain>
    </source>
</reference>
<proteinExistence type="predicted"/>
<name>A0A917I6H3_9HYPH</name>
<dbReference type="Proteomes" id="UP000603912">
    <property type="component" value="Unassembled WGS sequence"/>
</dbReference>
<protein>
    <submittedName>
        <fullName evidence="1">Uncharacterized protein</fullName>
    </submittedName>
</protein>
<comment type="caution">
    <text evidence="1">The sequence shown here is derived from an EMBL/GenBank/DDBJ whole genome shotgun (WGS) entry which is preliminary data.</text>
</comment>
<gene>
    <name evidence="1" type="ORF">GCM10007036_14510</name>
</gene>
<accession>A0A917I6H3</accession>
<dbReference type="RefSeq" id="WP_188516985.1">
    <property type="nucleotide sequence ID" value="NZ_BMES01000001.1"/>
</dbReference>
<organism evidence="1 2">
    <name type="scientific">Alsobacter metallidurans</name>
    <dbReference type="NCBI Taxonomy" id="340221"/>
    <lineage>
        <taxon>Bacteria</taxon>
        <taxon>Pseudomonadati</taxon>
        <taxon>Pseudomonadota</taxon>
        <taxon>Alphaproteobacteria</taxon>
        <taxon>Hyphomicrobiales</taxon>
        <taxon>Alsobacteraceae</taxon>
        <taxon>Alsobacter</taxon>
    </lineage>
</organism>
<sequence>MATVPLVLGGIVFQDIESPPNVNFGGEQQLVIHKLPGGKRVVDAMGPDPAPIQFAGRFQGPGAEAKARALDAMRMAGSQVPLTWSSFFFLVVIKNFEATFQAPFQVLYRVVCEVVTDPAQGALGGIASALGDLVGGDLAGAVSLVAGVAAPALATAVGNVSTAVSAIASINTASFSELAPALQAAGAAVGVAQAASNGFDGIISALDVGAQDAASFGANLATIADAVTQQGVVQDVQSLVARVSANLSTVRG</sequence>